<evidence type="ECO:0000313" key="2">
    <source>
        <dbReference type="EMBL" id="QZD94217.1"/>
    </source>
</evidence>
<evidence type="ECO:0008006" key="4">
    <source>
        <dbReference type="Google" id="ProtNLM"/>
    </source>
</evidence>
<dbReference type="EMBL" id="CP081294">
    <property type="protein sequence ID" value="QZD94217.1"/>
    <property type="molecule type" value="Genomic_DNA"/>
</dbReference>
<feature type="compositionally biased region" description="Basic and acidic residues" evidence="1">
    <location>
        <begin position="54"/>
        <end position="65"/>
    </location>
</feature>
<evidence type="ECO:0000313" key="3">
    <source>
        <dbReference type="Proteomes" id="UP000824321"/>
    </source>
</evidence>
<accession>A0ABX8ZYW8</accession>
<reference evidence="2 3" key="1">
    <citation type="submission" date="2021-08" db="EMBL/GenBank/DDBJ databases">
        <title>Comparative Genomics Analysis of the Genus Qipengyuania Reveals Extensive Genetic Diversity and Metabolic Versatility, Including the Description of Fifteen Novel Species.</title>
        <authorList>
            <person name="Liu Y."/>
        </authorList>
    </citation>
    <scope>NUCLEOTIDE SEQUENCE [LARGE SCALE GENOMIC DNA]</scope>
    <source>
        <strain evidence="2 3">1NDH1</strain>
    </source>
</reference>
<feature type="region of interest" description="Disordered" evidence="1">
    <location>
        <begin position="37"/>
        <end position="97"/>
    </location>
</feature>
<organism evidence="2 3">
    <name type="scientific">Qipengyuania gelatinilytica</name>
    <dbReference type="NCBI Taxonomy" id="2867231"/>
    <lineage>
        <taxon>Bacteria</taxon>
        <taxon>Pseudomonadati</taxon>
        <taxon>Pseudomonadota</taxon>
        <taxon>Alphaproteobacteria</taxon>
        <taxon>Sphingomonadales</taxon>
        <taxon>Erythrobacteraceae</taxon>
        <taxon>Qipengyuania</taxon>
    </lineage>
</organism>
<sequence>MFEGHINKETFSQPRESGVLRQFRWTDLVARLSATRELREELSKGEGGGFEAFGEARRESDEESNRPVNQTDLSHGKSSGLGSAGTATGAVHGDREK</sequence>
<protein>
    <recommendedName>
        <fullName evidence="4">Transposase</fullName>
    </recommendedName>
</protein>
<name>A0ABX8ZYW8_9SPHN</name>
<feature type="compositionally biased region" description="Low complexity" evidence="1">
    <location>
        <begin position="76"/>
        <end position="90"/>
    </location>
</feature>
<proteinExistence type="predicted"/>
<evidence type="ECO:0000256" key="1">
    <source>
        <dbReference type="SAM" id="MobiDB-lite"/>
    </source>
</evidence>
<gene>
    <name evidence="2" type="ORF">K3136_08920</name>
</gene>
<keyword evidence="3" id="KW-1185">Reference proteome</keyword>
<dbReference type="Proteomes" id="UP000824321">
    <property type="component" value="Chromosome"/>
</dbReference>
<dbReference type="RefSeq" id="WP_221429966.1">
    <property type="nucleotide sequence ID" value="NZ_CP081294.1"/>
</dbReference>